<name>A0A9P6E1I8_9AGAM</name>
<feature type="compositionally biased region" description="Acidic residues" evidence="2">
    <location>
        <begin position="417"/>
        <end position="432"/>
    </location>
</feature>
<protein>
    <submittedName>
        <fullName evidence="3">Uncharacterized protein</fullName>
    </submittedName>
</protein>
<dbReference type="AlphaFoldDB" id="A0A9P6E1I8"/>
<accession>A0A9P6E1I8</accession>
<keyword evidence="4" id="KW-1185">Reference proteome</keyword>
<dbReference type="InterPro" id="IPR040521">
    <property type="entry name" value="KDZ"/>
</dbReference>
<keyword evidence="1" id="KW-0175">Coiled coil</keyword>
<proteinExistence type="predicted"/>
<dbReference type="Pfam" id="PF18758">
    <property type="entry name" value="KDZ"/>
    <property type="match status" value="1"/>
</dbReference>
<feature type="coiled-coil region" evidence="1">
    <location>
        <begin position="128"/>
        <end position="155"/>
    </location>
</feature>
<reference evidence="3" key="1">
    <citation type="journal article" date="2020" name="Nat. Commun.">
        <title>Large-scale genome sequencing of mycorrhizal fungi provides insights into the early evolution of symbiotic traits.</title>
        <authorList>
            <person name="Miyauchi S."/>
            <person name="Kiss E."/>
            <person name="Kuo A."/>
            <person name="Drula E."/>
            <person name="Kohler A."/>
            <person name="Sanchez-Garcia M."/>
            <person name="Morin E."/>
            <person name="Andreopoulos B."/>
            <person name="Barry K.W."/>
            <person name="Bonito G."/>
            <person name="Buee M."/>
            <person name="Carver A."/>
            <person name="Chen C."/>
            <person name="Cichocki N."/>
            <person name="Clum A."/>
            <person name="Culley D."/>
            <person name="Crous P.W."/>
            <person name="Fauchery L."/>
            <person name="Girlanda M."/>
            <person name="Hayes R.D."/>
            <person name="Keri Z."/>
            <person name="LaButti K."/>
            <person name="Lipzen A."/>
            <person name="Lombard V."/>
            <person name="Magnuson J."/>
            <person name="Maillard F."/>
            <person name="Murat C."/>
            <person name="Nolan M."/>
            <person name="Ohm R.A."/>
            <person name="Pangilinan J."/>
            <person name="Pereira M.F."/>
            <person name="Perotto S."/>
            <person name="Peter M."/>
            <person name="Pfister S."/>
            <person name="Riley R."/>
            <person name="Sitrit Y."/>
            <person name="Stielow J.B."/>
            <person name="Szollosi G."/>
            <person name="Zifcakova L."/>
            <person name="Stursova M."/>
            <person name="Spatafora J.W."/>
            <person name="Tedersoo L."/>
            <person name="Vaario L.M."/>
            <person name="Yamada A."/>
            <person name="Yan M."/>
            <person name="Wang P."/>
            <person name="Xu J."/>
            <person name="Bruns T."/>
            <person name="Baldrian P."/>
            <person name="Vilgalys R."/>
            <person name="Dunand C."/>
            <person name="Henrissat B."/>
            <person name="Grigoriev I.V."/>
            <person name="Hibbett D."/>
            <person name="Nagy L.G."/>
            <person name="Martin F.M."/>
        </authorList>
    </citation>
    <scope>NUCLEOTIDE SEQUENCE</scope>
    <source>
        <strain evidence="3">UP504</strain>
    </source>
</reference>
<sequence length="454" mass="51882">MWTPGEKQFYVFALLETLLNHLPGRWRVGALYDIGCQMDQSLKKWKFRPEWLPRFEWGVSIFHAYGHQWGMPALSIGVSQMVKDVSDFGANFTNLSLGCGSQKENLKDAIAEGINLVEGESTASNLVQAEWQEKVQLLREAIQHLEGTIKKKTDELWLSDRTSAAELSQLKRDKWVNVQLNLRVLREQLLRKLRARKFELATLDHANSSRILDQKTKAHVEKAVKSRSGGIEATVKKYNAKLKELVALRGKGGIRRGAYVPPMLTMEGLYQLDVDQDIWEDSRVKEGIRLSQEIANCRQELERCKAEHANLQTWFCEEYSRVMEVFMGSEDEDVSYFALHQANQLYEWMTAWKKDMVQVPISSGAPSWDNICRPLPMQEHHAVWTQVQHEMEFDATAISDLQPPLTTRRNERSSADYDSDASSDDTEGGELEESFKPQEASLIVAMDQASVEEA</sequence>
<evidence type="ECO:0000313" key="3">
    <source>
        <dbReference type="EMBL" id="KAF9518590.1"/>
    </source>
</evidence>
<comment type="caution">
    <text evidence="3">The sequence shown here is derived from an EMBL/GenBank/DDBJ whole genome shotgun (WGS) entry which is preliminary data.</text>
</comment>
<feature type="region of interest" description="Disordered" evidence="2">
    <location>
        <begin position="398"/>
        <end position="454"/>
    </location>
</feature>
<evidence type="ECO:0000313" key="4">
    <source>
        <dbReference type="Proteomes" id="UP000886523"/>
    </source>
</evidence>
<evidence type="ECO:0000256" key="1">
    <source>
        <dbReference type="SAM" id="Coils"/>
    </source>
</evidence>
<evidence type="ECO:0000256" key="2">
    <source>
        <dbReference type="SAM" id="MobiDB-lite"/>
    </source>
</evidence>
<dbReference type="PANTHER" id="PTHR33096:SF1">
    <property type="entry name" value="CXC1-LIKE CYSTEINE CLUSTER ASSOCIATED WITH KDZ TRANSPOSASES DOMAIN-CONTAINING PROTEIN"/>
    <property type="match status" value="1"/>
</dbReference>
<dbReference type="Proteomes" id="UP000886523">
    <property type="component" value="Unassembled WGS sequence"/>
</dbReference>
<dbReference type="PANTHER" id="PTHR33096">
    <property type="entry name" value="CXC2 DOMAIN-CONTAINING PROTEIN"/>
    <property type="match status" value="1"/>
</dbReference>
<organism evidence="3 4">
    <name type="scientific">Hydnum rufescens UP504</name>
    <dbReference type="NCBI Taxonomy" id="1448309"/>
    <lineage>
        <taxon>Eukaryota</taxon>
        <taxon>Fungi</taxon>
        <taxon>Dikarya</taxon>
        <taxon>Basidiomycota</taxon>
        <taxon>Agaricomycotina</taxon>
        <taxon>Agaricomycetes</taxon>
        <taxon>Cantharellales</taxon>
        <taxon>Hydnaceae</taxon>
        <taxon>Hydnum</taxon>
    </lineage>
</organism>
<dbReference type="EMBL" id="MU128924">
    <property type="protein sequence ID" value="KAF9518590.1"/>
    <property type="molecule type" value="Genomic_DNA"/>
</dbReference>
<gene>
    <name evidence="3" type="ORF">BS47DRAFT_1358860</name>
</gene>